<gene>
    <name evidence="9" type="ORF">ACFQL7_00605</name>
</gene>
<sequence>MLPQISYLQFHIVFLLPATLVLAASAMAIRPEGNSVRSNDRGHIYWLVVVVLMLVALLYTTPWDNYLIARGVWEYGEGRVLRTVGHAPIEEYLFILVQPLMTAFWLAQLPLREGWPNVSQQLRPVPRLIGCTTGVLVGCIGLYCLQGLDTFYLGAILVWAAPVLTLQWTVGPCQLLYHYRVVLFGTLVPTIYLWGADRVAIAVGIWTQLIRTQPG</sequence>
<dbReference type="GO" id="GO:0045436">
    <property type="term" value="F:lycopene beta cyclase activity"/>
    <property type="evidence" value="ECO:0007669"/>
    <property type="project" value="UniProtKB-ARBA"/>
</dbReference>
<organism evidence="9 10">
    <name type="scientific">Halocatena marina</name>
    <dbReference type="NCBI Taxonomy" id="2934937"/>
    <lineage>
        <taxon>Archaea</taxon>
        <taxon>Methanobacteriati</taxon>
        <taxon>Methanobacteriota</taxon>
        <taxon>Stenosarchaea group</taxon>
        <taxon>Halobacteria</taxon>
        <taxon>Halobacteriales</taxon>
        <taxon>Natronomonadaceae</taxon>
        <taxon>Halocatena</taxon>
    </lineage>
</organism>
<evidence type="ECO:0000256" key="3">
    <source>
        <dbReference type="ARBA" id="ARBA00022692"/>
    </source>
</evidence>
<proteinExistence type="predicted"/>
<keyword evidence="5 8" id="KW-1133">Transmembrane helix</keyword>
<comment type="pathway">
    <text evidence="2">Carotenoid biosynthesis.</text>
</comment>
<reference evidence="9 10" key="1">
    <citation type="journal article" date="2019" name="Int. J. Syst. Evol. Microbiol.">
        <title>The Global Catalogue of Microorganisms (GCM) 10K type strain sequencing project: providing services to taxonomists for standard genome sequencing and annotation.</title>
        <authorList>
            <consortium name="The Broad Institute Genomics Platform"/>
            <consortium name="The Broad Institute Genome Sequencing Center for Infectious Disease"/>
            <person name="Wu L."/>
            <person name="Ma J."/>
        </authorList>
    </citation>
    <scope>NUCLEOTIDE SEQUENCE [LARGE SCALE GENOMIC DNA]</scope>
    <source>
        <strain evidence="9 10">RDMS1</strain>
    </source>
</reference>
<name>A0ABD5YGY7_9EURY</name>
<evidence type="ECO:0000256" key="8">
    <source>
        <dbReference type="SAM" id="Phobius"/>
    </source>
</evidence>
<evidence type="ECO:0000313" key="10">
    <source>
        <dbReference type="Proteomes" id="UP001596417"/>
    </source>
</evidence>
<dbReference type="NCBIfam" id="TIGR03462">
    <property type="entry name" value="CarR_dom_SF"/>
    <property type="match status" value="1"/>
</dbReference>
<evidence type="ECO:0000256" key="4">
    <source>
        <dbReference type="ARBA" id="ARBA00022746"/>
    </source>
</evidence>
<evidence type="ECO:0000256" key="2">
    <source>
        <dbReference type="ARBA" id="ARBA00004829"/>
    </source>
</evidence>
<dbReference type="RefSeq" id="WP_390204283.1">
    <property type="nucleotide sequence ID" value="NZ_JBHTAX010000001.1"/>
</dbReference>
<evidence type="ECO:0000256" key="6">
    <source>
        <dbReference type="ARBA" id="ARBA00023136"/>
    </source>
</evidence>
<feature type="transmembrane region" description="Helical" evidence="8">
    <location>
        <begin position="44"/>
        <end position="68"/>
    </location>
</feature>
<feature type="transmembrane region" description="Helical" evidence="8">
    <location>
        <begin position="176"/>
        <end position="195"/>
    </location>
</feature>
<feature type="transmembrane region" description="Helical" evidence="8">
    <location>
        <begin position="127"/>
        <end position="145"/>
    </location>
</feature>
<feature type="transmembrane region" description="Helical" evidence="8">
    <location>
        <begin position="89"/>
        <end position="107"/>
    </location>
</feature>
<protein>
    <submittedName>
        <fullName evidence="9">Lycopene cyclase domain-containing protein</fullName>
    </submittedName>
</protein>
<dbReference type="AlphaFoldDB" id="A0ABD5YGY7"/>
<dbReference type="GO" id="GO:0016117">
    <property type="term" value="P:carotenoid biosynthetic process"/>
    <property type="evidence" value="ECO:0007669"/>
    <property type="project" value="UniProtKB-KW"/>
</dbReference>
<feature type="transmembrane region" description="Helical" evidence="8">
    <location>
        <begin position="152"/>
        <end position="170"/>
    </location>
</feature>
<evidence type="ECO:0000313" key="9">
    <source>
        <dbReference type="EMBL" id="MFC7188503.1"/>
    </source>
</evidence>
<keyword evidence="10" id="KW-1185">Reference proteome</keyword>
<dbReference type="EMBL" id="JBHTAX010000001">
    <property type="protein sequence ID" value="MFC7188503.1"/>
    <property type="molecule type" value="Genomic_DNA"/>
</dbReference>
<comment type="subcellular location">
    <subcellularLocation>
        <location evidence="1">Membrane</location>
        <topology evidence="1">Multi-pass membrane protein</topology>
    </subcellularLocation>
</comment>
<keyword evidence="7" id="KW-0413">Isomerase</keyword>
<dbReference type="Proteomes" id="UP001596417">
    <property type="component" value="Unassembled WGS sequence"/>
</dbReference>
<keyword evidence="4" id="KW-0125">Carotenoid biosynthesis</keyword>
<evidence type="ECO:0000256" key="1">
    <source>
        <dbReference type="ARBA" id="ARBA00004141"/>
    </source>
</evidence>
<keyword evidence="3 8" id="KW-0812">Transmembrane</keyword>
<comment type="caution">
    <text evidence="9">The sequence shown here is derived from an EMBL/GenBank/DDBJ whole genome shotgun (WGS) entry which is preliminary data.</text>
</comment>
<keyword evidence="6 8" id="KW-0472">Membrane</keyword>
<dbReference type="GO" id="GO:0016020">
    <property type="term" value="C:membrane"/>
    <property type="evidence" value="ECO:0007669"/>
    <property type="project" value="UniProtKB-SubCell"/>
</dbReference>
<evidence type="ECO:0000256" key="7">
    <source>
        <dbReference type="ARBA" id="ARBA00023235"/>
    </source>
</evidence>
<evidence type="ECO:0000256" key="5">
    <source>
        <dbReference type="ARBA" id="ARBA00022989"/>
    </source>
</evidence>
<accession>A0ABD5YGY7</accession>
<dbReference type="InterPro" id="IPR017825">
    <property type="entry name" value="Lycopene_cyclase_dom"/>
</dbReference>